<accession>A0A8B8GIZ3</accession>
<feature type="transmembrane region" description="Helical" evidence="1">
    <location>
        <begin position="370"/>
        <end position="391"/>
    </location>
</feature>
<keyword evidence="1" id="KW-0472">Membrane</keyword>
<keyword evidence="1" id="KW-1133">Transmembrane helix</keyword>
<dbReference type="Gene3D" id="1.10.150.50">
    <property type="entry name" value="Transcription Factor, Ets-1"/>
    <property type="match status" value="1"/>
</dbReference>
<protein>
    <submittedName>
        <fullName evidence="3">Uncharacterized protein LOC112692427</fullName>
    </submittedName>
</protein>
<dbReference type="InterPro" id="IPR013761">
    <property type="entry name" value="SAM/pointed_sf"/>
</dbReference>
<name>A0A8B8GIZ3_9HEMI</name>
<reference evidence="3" key="1">
    <citation type="submission" date="2025-08" db="UniProtKB">
        <authorList>
            <consortium name="RefSeq"/>
        </authorList>
    </citation>
    <scope>IDENTIFICATION</scope>
    <source>
        <tissue evidence="3">Whole body</tissue>
    </source>
</reference>
<evidence type="ECO:0000313" key="2">
    <source>
        <dbReference type="Proteomes" id="UP000694846"/>
    </source>
</evidence>
<organism evidence="2 3">
    <name type="scientific">Sipha flava</name>
    <name type="common">yellow sugarcane aphid</name>
    <dbReference type="NCBI Taxonomy" id="143950"/>
    <lineage>
        <taxon>Eukaryota</taxon>
        <taxon>Metazoa</taxon>
        <taxon>Ecdysozoa</taxon>
        <taxon>Arthropoda</taxon>
        <taxon>Hexapoda</taxon>
        <taxon>Insecta</taxon>
        <taxon>Pterygota</taxon>
        <taxon>Neoptera</taxon>
        <taxon>Paraneoptera</taxon>
        <taxon>Hemiptera</taxon>
        <taxon>Sternorrhyncha</taxon>
        <taxon>Aphidomorpha</taxon>
        <taxon>Aphidoidea</taxon>
        <taxon>Aphididae</taxon>
        <taxon>Sipha</taxon>
    </lineage>
</organism>
<evidence type="ECO:0000256" key="1">
    <source>
        <dbReference type="SAM" id="Phobius"/>
    </source>
</evidence>
<evidence type="ECO:0000313" key="3">
    <source>
        <dbReference type="RefSeq" id="XP_025422895.1"/>
    </source>
</evidence>
<proteinExistence type="predicted"/>
<sequence>MSRISREDVMVYLNNSAKPRFRTEYWRAQPQEHRYTVVVQRTGMKSNSERTSEIDVLTAGTRTLRFTDGTRSRIFADNIKPKIWTDGTRPPRSFADGSIQWINVNGNPLYKIKQKDVATGDIVVAGTKPNPVGGQQYVKGDAEIDKEKFKVLRKDDFQHKYWLKYRITDLPSWPKLNKRVEDRTEYLRRKLNSSAIRKFIPSNYCMSSSAAKSETDEEFIIVDRDLVSNIVKEDMDGVIFDWLHLLGLDQYFWFFKRLSYNEIKYVSEDNFYMFLEKMNKSRECVDKQEVARICNVTKKLKERPMKLQHMIKTINLKTTLVKMLDYVEYLEYILQYPVPNKNCTTAKENGGPQFEIYLVMQKMFKSLMKFLQVSCFLYANSLLVFVICKFIKCVKMIYHNQLFFEYQVNGSMKLAQTLWGKMASMKNDFSP</sequence>
<dbReference type="GeneID" id="112692427"/>
<gene>
    <name evidence="3" type="primary">LOC112692427</name>
</gene>
<keyword evidence="1" id="KW-0812">Transmembrane</keyword>
<dbReference type="RefSeq" id="XP_025422895.1">
    <property type="nucleotide sequence ID" value="XM_025567110.1"/>
</dbReference>
<dbReference type="AlphaFoldDB" id="A0A8B8GIZ3"/>
<dbReference type="Proteomes" id="UP000694846">
    <property type="component" value="Unplaced"/>
</dbReference>
<dbReference type="OrthoDB" id="6932723at2759"/>
<keyword evidence="2" id="KW-1185">Reference proteome</keyword>